<evidence type="ECO:0000313" key="4">
    <source>
        <dbReference type="EMBL" id="KAF2097892.1"/>
    </source>
</evidence>
<comment type="caution">
    <text evidence="4">The sequence shown here is derived from an EMBL/GenBank/DDBJ whole genome shotgun (WGS) entry which is preliminary data.</text>
</comment>
<dbReference type="EMBL" id="ML978127">
    <property type="protein sequence ID" value="KAF2097892.1"/>
    <property type="molecule type" value="Genomic_DNA"/>
</dbReference>
<dbReference type="InterPro" id="IPR050346">
    <property type="entry name" value="FMO-like"/>
</dbReference>
<evidence type="ECO:0000256" key="1">
    <source>
        <dbReference type="ARBA" id="ARBA00022630"/>
    </source>
</evidence>
<accession>A0A9P4IG64</accession>
<dbReference type="Pfam" id="PF13738">
    <property type="entry name" value="Pyr_redox_3"/>
    <property type="match status" value="1"/>
</dbReference>
<dbReference type="InterPro" id="IPR036188">
    <property type="entry name" value="FAD/NAD-bd_sf"/>
</dbReference>
<dbReference type="SUPFAM" id="SSF51905">
    <property type="entry name" value="FAD/NAD(P)-binding domain"/>
    <property type="match status" value="2"/>
</dbReference>
<reference evidence="4" key="1">
    <citation type="journal article" date="2020" name="Stud. Mycol.">
        <title>101 Dothideomycetes genomes: a test case for predicting lifestyles and emergence of pathogens.</title>
        <authorList>
            <person name="Haridas S."/>
            <person name="Albert R."/>
            <person name="Binder M."/>
            <person name="Bloem J."/>
            <person name="Labutti K."/>
            <person name="Salamov A."/>
            <person name="Andreopoulos B."/>
            <person name="Baker S."/>
            <person name="Barry K."/>
            <person name="Bills G."/>
            <person name="Bluhm B."/>
            <person name="Cannon C."/>
            <person name="Castanera R."/>
            <person name="Culley D."/>
            <person name="Daum C."/>
            <person name="Ezra D."/>
            <person name="Gonzalez J."/>
            <person name="Henrissat B."/>
            <person name="Kuo A."/>
            <person name="Liang C."/>
            <person name="Lipzen A."/>
            <person name="Lutzoni F."/>
            <person name="Magnuson J."/>
            <person name="Mondo S."/>
            <person name="Nolan M."/>
            <person name="Ohm R."/>
            <person name="Pangilinan J."/>
            <person name="Park H.-J."/>
            <person name="Ramirez L."/>
            <person name="Alfaro M."/>
            <person name="Sun H."/>
            <person name="Tritt A."/>
            <person name="Yoshinaga Y."/>
            <person name="Zwiers L.-H."/>
            <person name="Turgeon B."/>
            <person name="Goodwin S."/>
            <person name="Spatafora J."/>
            <person name="Crous P."/>
            <person name="Grigoriev I."/>
        </authorList>
    </citation>
    <scope>NUCLEOTIDE SEQUENCE</scope>
    <source>
        <strain evidence="4">CBS 133067</strain>
    </source>
</reference>
<keyword evidence="1" id="KW-0285">Flavoprotein</keyword>
<proteinExistence type="predicted"/>
<keyword evidence="4" id="KW-0503">Monooxygenase</keyword>
<name>A0A9P4IG64_9PEZI</name>
<dbReference type="Gene3D" id="3.50.50.60">
    <property type="entry name" value="FAD/NAD(P)-binding domain"/>
    <property type="match status" value="1"/>
</dbReference>
<dbReference type="Proteomes" id="UP000799772">
    <property type="component" value="Unassembled WGS sequence"/>
</dbReference>
<organism evidence="4 5">
    <name type="scientific">Rhizodiscina lignyota</name>
    <dbReference type="NCBI Taxonomy" id="1504668"/>
    <lineage>
        <taxon>Eukaryota</taxon>
        <taxon>Fungi</taxon>
        <taxon>Dikarya</taxon>
        <taxon>Ascomycota</taxon>
        <taxon>Pezizomycotina</taxon>
        <taxon>Dothideomycetes</taxon>
        <taxon>Pleosporomycetidae</taxon>
        <taxon>Aulographales</taxon>
        <taxon>Rhizodiscinaceae</taxon>
        <taxon>Rhizodiscina</taxon>
    </lineage>
</organism>
<dbReference type="OrthoDB" id="2915840at2759"/>
<keyword evidence="2" id="KW-0274">FAD</keyword>
<keyword evidence="5" id="KW-1185">Reference proteome</keyword>
<evidence type="ECO:0000256" key="3">
    <source>
        <dbReference type="ARBA" id="ARBA00023002"/>
    </source>
</evidence>
<keyword evidence="3" id="KW-0560">Oxidoreductase</keyword>
<sequence length="574" mass="64977">MLMQDTGVYGLAAAKTYLEINPSADIIVLDGAKSIGGVWAAERLYPGLRSNNLLGTYEYSDFPMDEASFGVKPGHHIPGEVIHKYLNAYATKFNIARKVRLQSKVYVVQQDDNAGWILEVATQAGESSSDISKLHAKRLIVATGLASEPLRVSLPGMDDFGAPIFHSREFRAHSDMLKEAKVVTVLGGHKSAWDAAYEFAANGVQVEWVIRESGHGPIWSAPSHVTPLKMWLEKLIFTRLLTWFSPCIFANSYVRRFLHGTFVGRFFVDTFWKILESDLVQLNGYDEHPETKKLKPWNAAFWIGNGLSILNFPTSIFDMVKKGQIHVHVRDIVRLSEKHVHLSNGEILPSDAIICASGWKPQPSIEFLPTTLNARLGLPHTSDQKNDLAVAADRDILGRYPRLRNQPVLNPKYKPLTGDAEAQASINEPFRLYRFMVSPDPDFLKLHNIGFAGMIWTLSQTVCAQMQSLWLTAYLDGKLKIDQAPDQVLWEATLFSQFQKWRHPTGYGNMVPDLVFETLPYFDFIMDDLGLQVHRKKTTFAELFEGYGPEDYREIVKEWKEKNVYSSINIDYTH</sequence>
<evidence type="ECO:0000313" key="5">
    <source>
        <dbReference type="Proteomes" id="UP000799772"/>
    </source>
</evidence>
<gene>
    <name evidence="4" type="ORF">NA57DRAFT_66424</name>
</gene>
<dbReference type="GO" id="GO:0004497">
    <property type="term" value="F:monooxygenase activity"/>
    <property type="evidence" value="ECO:0007669"/>
    <property type="project" value="UniProtKB-KW"/>
</dbReference>
<dbReference type="PANTHER" id="PTHR23023">
    <property type="entry name" value="DIMETHYLANILINE MONOOXYGENASE"/>
    <property type="match status" value="1"/>
</dbReference>
<dbReference type="AlphaFoldDB" id="A0A9P4IG64"/>
<protein>
    <submittedName>
        <fullName evidence="4">Flavin-binding monooxygenase-like protein-like protein</fullName>
    </submittedName>
</protein>
<evidence type="ECO:0000256" key="2">
    <source>
        <dbReference type="ARBA" id="ARBA00022827"/>
    </source>
</evidence>